<keyword evidence="2" id="KW-1133">Transmembrane helix</keyword>
<dbReference type="Proteomes" id="UP000076798">
    <property type="component" value="Unassembled WGS sequence"/>
</dbReference>
<accession>A0A166E4C8</accession>
<organism evidence="3 4">
    <name type="scientific">Sistotremastrum suecicum HHB10207 ss-3</name>
    <dbReference type="NCBI Taxonomy" id="1314776"/>
    <lineage>
        <taxon>Eukaryota</taxon>
        <taxon>Fungi</taxon>
        <taxon>Dikarya</taxon>
        <taxon>Basidiomycota</taxon>
        <taxon>Agaricomycotina</taxon>
        <taxon>Agaricomycetes</taxon>
        <taxon>Sistotremastrales</taxon>
        <taxon>Sistotremastraceae</taxon>
        <taxon>Sistotremastrum</taxon>
    </lineage>
</organism>
<evidence type="ECO:0000313" key="3">
    <source>
        <dbReference type="EMBL" id="KZT39196.1"/>
    </source>
</evidence>
<evidence type="ECO:0000313" key="4">
    <source>
        <dbReference type="Proteomes" id="UP000076798"/>
    </source>
</evidence>
<sequence length="347" mass="38443">MFPRFLHPAVVDGFAFGPHPRAVQIFWFSLLLLAQAGLAFLLLTYFLANSTLPRMPPLYNVVTLSFIATLVYLILFYTGEYMSTDPPYAQCLVQAVLKHGIDPSFILSSFLLVFETWSGIRQGPIKPSHPRVRQLILLALPYLNGILFAIPAAVTKNHSWDSDFEIRSPEADILFSVQSTTHSCKPHRKHTVAFFRDWRKLRPNVVTYPVALLCLVRQRQAASQRMGVPCMLDLSQIFRITIFNAWILVSLVLNGGVAAGVDAVAGTAFATTFLAVVPLSVCIIFGVRKDILTFWSDTLLRRNRSKELDKGSAQKSGSRSSKSVAPKAGDKATTTEVETITLVASTV</sequence>
<evidence type="ECO:0000256" key="1">
    <source>
        <dbReference type="SAM" id="MobiDB-lite"/>
    </source>
</evidence>
<dbReference type="AlphaFoldDB" id="A0A166E4C8"/>
<feature type="transmembrane region" description="Helical" evidence="2">
    <location>
        <begin position="263"/>
        <end position="287"/>
    </location>
</feature>
<keyword evidence="4" id="KW-1185">Reference proteome</keyword>
<keyword evidence="2" id="KW-0812">Transmembrane</keyword>
<protein>
    <submittedName>
        <fullName evidence="3">Uncharacterized protein</fullName>
    </submittedName>
</protein>
<keyword evidence="2" id="KW-0472">Membrane</keyword>
<name>A0A166E4C8_9AGAM</name>
<feature type="transmembrane region" description="Helical" evidence="2">
    <location>
        <begin position="97"/>
        <end position="114"/>
    </location>
</feature>
<feature type="transmembrane region" description="Helical" evidence="2">
    <location>
        <begin position="135"/>
        <end position="154"/>
    </location>
</feature>
<gene>
    <name evidence="3" type="ORF">SISSUDRAFT_1061367</name>
</gene>
<feature type="transmembrane region" description="Helical" evidence="2">
    <location>
        <begin position="237"/>
        <end position="257"/>
    </location>
</feature>
<feature type="compositionally biased region" description="Low complexity" evidence="1">
    <location>
        <begin position="313"/>
        <end position="323"/>
    </location>
</feature>
<dbReference type="EMBL" id="KV428050">
    <property type="protein sequence ID" value="KZT39196.1"/>
    <property type="molecule type" value="Genomic_DNA"/>
</dbReference>
<feature type="region of interest" description="Disordered" evidence="1">
    <location>
        <begin position="310"/>
        <end position="331"/>
    </location>
</feature>
<proteinExistence type="predicted"/>
<evidence type="ECO:0000256" key="2">
    <source>
        <dbReference type="SAM" id="Phobius"/>
    </source>
</evidence>
<reference evidence="3 4" key="1">
    <citation type="journal article" date="2016" name="Mol. Biol. Evol.">
        <title>Comparative Genomics of Early-Diverging Mushroom-Forming Fungi Provides Insights into the Origins of Lignocellulose Decay Capabilities.</title>
        <authorList>
            <person name="Nagy L.G."/>
            <person name="Riley R."/>
            <person name="Tritt A."/>
            <person name="Adam C."/>
            <person name="Daum C."/>
            <person name="Floudas D."/>
            <person name="Sun H."/>
            <person name="Yadav J.S."/>
            <person name="Pangilinan J."/>
            <person name="Larsson K.H."/>
            <person name="Matsuura K."/>
            <person name="Barry K."/>
            <person name="Labutti K."/>
            <person name="Kuo R."/>
            <person name="Ohm R.A."/>
            <person name="Bhattacharya S.S."/>
            <person name="Shirouzu T."/>
            <person name="Yoshinaga Y."/>
            <person name="Martin F.M."/>
            <person name="Grigoriev I.V."/>
            <person name="Hibbett D.S."/>
        </authorList>
    </citation>
    <scope>NUCLEOTIDE SEQUENCE [LARGE SCALE GENOMIC DNA]</scope>
    <source>
        <strain evidence="3 4">HHB10207 ss-3</strain>
    </source>
</reference>
<feature type="transmembrane region" description="Helical" evidence="2">
    <location>
        <begin position="25"/>
        <end position="46"/>
    </location>
</feature>
<feature type="transmembrane region" description="Helical" evidence="2">
    <location>
        <begin position="58"/>
        <end position="77"/>
    </location>
</feature>